<reference evidence="1" key="1">
    <citation type="journal article" date="2014" name="Int. J. Syst. Evol. Microbiol.">
        <title>Complete genome sequence of Corynebacterium casei LMG S-19264T (=DSM 44701T), isolated from a smear-ripened cheese.</title>
        <authorList>
            <consortium name="US DOE Joint Genome Institute (JGI-PGF)"/>
            <person name="Walter F."/>
            <person name="Albersmeier A."/>
            <person name="Kalinowski J."/>
            <person name="Ruckert C."/>
        </authorList>
    </citation>
    <scope>NUCLEOTIDE SEQUENCE</scope>
    <source>
        <strain evidence="1">JCM 4434</strain>
    </source>
</reference>
<organism evidence="2 3">
    <name type="scientific">Kitasatospora aureofaciens</name>
    <name type="common">Streptomyces aureofaciens</name>
    <dbReference type="NCBI Taxonomy" id="1894"/>
    <lineage>
        <taxon>Bacteria</taxon>
        <taxon>Bacillati</taxon>
        <taxon>Actinomycetota</taxon>
        <taxon>Actinomycetes</taxon>
        <taxon>Kitasatosporales</taxon>
        <taxon>Streptomycetaceae</taxon>
        <taxon>Kitasatospora</taxon>
    </lineage>
</organism>
<evidence type="ECO:0000313" key="2">
    <source>
        <dbReference type="EMBL" id="OEV32993.1"/>
    </source>
</evidence>
<dbReference type="Proteomes" id="UP000037395">
    <property type="component" value="Unassembled WGS sequence"/>
</dbReference>
<reference evidence="2 3" key="2">
    <citation type="submission" date="2014-07" db="EMBL/GenBank/DDBJ databases">
        <authorList>
            <person name="Zhang J.E."/>
            <person name="Yang H."/>
            <person name="Guo J."/>
            <person name="Deng Z."/>
            <person name="Luo H."/>
            <person name="Luo M."/>
            <person name="Zhao B."/>
        </authorList>
    </citation>
    <scope>NUCLEOTIDE SEQUENCE [LARGE SCALE GENOMIC DNA]</scope>
    <source>
        <strain evidence="2">ATCC 10762</strain>
        <strain evidence="3">ATCC 10762 / DSM 40127 / CCM 3239 / JCM 4008 / LMG 5968 / NBRC 12843 / NCIMB 8234 / A-377</strain>
    </source>
</reference>
<reference evidence="2" key="3">
    <citation type="submission" date="2016-08" db="EMBL/GenBank/DDBJ databases">
        <title>Sequencing, Assembly and Comparative Genomics of S. aureofaciens ATCC 10762.</title>
        <authorList>
            <person name="Gradnigo J.S."/>
            <person name="Johnson N."/>
            <person name="Somerville G.A."/>
        </authorList>
    </citation>
    <scope>NUCLEOTIDE SEQUENCE [LARGE SCALE GENOMIC DNA]</scope>
    <source>
        <strain evidence="2">ATCC 10762</strain>
    </source>
</reference>
<gene>
    <name evidence="1" type="ORF">GCM10010502_01630</name>
    <name evidence="2" type="ORF">HS99_0014050</name>
</gene>
<accession>A0A8H9LG86</accession>
<dbReference type="EMBL" id="BMUB01000001">
    <property type="protein sequence ID" value="GGU55158.1"/>
    <property type="molecule type" value="Genomic_DNA"/>
</dbReference>
<evidence type="ECO:0000313" key="1">
    <source>
        <dbReference type="EMBL" id="GGU55158.1"/>
    </source>
</evidence>
<sequence length="78" mass="8724">MQTRGNDRRAVAVRLEAVEKTYGRGDNEVAALRNPSLAFGTGSFTLEALHWQEYFAALLNQTESTAEKRIKRSRGLTP</sequence>
<evidence type="ECO:0000313" key="3">
    <source>
        <dbReference type="Proteomes" id="UP000037395"/>
    </source>
</evidence>
<dbReference type="AlphaFoldDB" id="A0A1E7MXN2"/>
<reference evidence="3" key="4">
    <citation type="submission" date="2016-08" db="EMBL/GenBank/DDBJ databases">
        <title>Sequencing, assembly and comparative genomics of S. aureofaciens ATCC 10762.</title>
        <authorList>
            <person name="Gradnigo J.S."/>
            <person name="Johnson N."/>
            <person name="Somerville G.A."/>
        </authorList>
    </citation>
    <scope>NUCLEOTIDE SEQUENCE [LARGE SCALE GENOMIC DNA]</scope>
    <source>
        <strain evidence="3">ATCC 10762 / DSM 40127 / CCM 3239 / JCM 4008 / LMG 5968 / NBRC 12843 / NCIMB 8234 / A-377</strain>
    </source>
</reference>
<comment type="caution">
    <text evidence="2">The sequence shown here is derived from an EMBL/GenBank/DDBJ whole genome shotgun (WGS) entry which is preliminary data.</text>
</comment>
<dbReference type="RefSeq" id="WP_030552481.1">
    <property type="nucleotide sequence ID" value="NZ_BMUB01000001.1"/>
</dbReference>
<name>A0A1E7MXN2_KITAU</name>
<accession>A0A1E7MXN2</accession>
<dbReference type="KEGG" id="kau:B6264_23080"/>
<keyword evidence="3" id="KW-1185">Reference proteome</keyword>
<dbReference type="GeneID" id="97483360"/>
<dbReference type="EMBL" id="JPRF03000076">
    <property type="protein sequence ID" value="OEV32993.1"/>
    <property type="molecule type" value="Genomic_DNA"/>
</dbReference>
<proteinExistence type="predicted"/>
<protein>
    <submittedName>
        <fullName evidence="2">Uncharacterized protein</fullName>
    </submittedName>
</protein>
<reference evidence="1" key="5">
    <citation type="submission" date="2020-09" db="EMBL/GenBank/DDBJ databases">
        <authorList>
            <person name="Sun Q."/>
            <person name="Ohkuma M."/>
        </authorList>
    </citation>
    <scope>NUCLEOTIDE SEQUENCE</scope>
    <source>
        <strain evidence="1">JCM 4434</strain>
    </source>
</reference>
<dbReference type="Proteomes" id="UP000610124">
    <property type="component" value="Unassembled WGS sequence"/>
</dbReference>